<keyword evidence="3" id="KW-0067">ATP-binding</keyword>
<feature type="domain" description="SNF2 N-terminal" evidence="4">
    <location>
        <begin position="127"/>
        <end position="286"/>
    </location>
</feature>
<dbReference type="Pfam" id="PF00176">
    <property type="entry name" value="SNF2-rel_dom"/>
    <property type="match status" value="1"/>
</dbReference>
<dbReference type="Proteomes" id="UP000037035">
    <property type="component" value="Unassembled WGS sequence"/>
</dbReference>
<evidence type="ECO:0000256" key="1">
    <source>
        <dbReference type="ARBA" id="ARBA00022741"/>
    </source>
</evidence>
<dbReference type="PANTHER" id="PTHR45626">
    <property type="entry name" value="TRANSCRIPTION TERMINATION FACTOR 2-RELATED"/>
    <property type="match status" value="1"/>
</dbReference>
<dbReference type="GO" id="GO:0005634">
    <property type="term" value="C:nucleus"/>
    <property type="evidence" value="ECO:0007669"/>
    <property type="project" value="TreeGrafter"/>
</dbReference>
<gene>
    <name evidence="5" type="ORF">VP01_2397g6</name>
</gene>
<keyword evidence="1" id="KW-0547">Nucleotide-binding</keyword>
<accession>A0A0L6V7I0</accession>
<dbReference type="InterPro" id="IPR038718">
    <property type="entry name" value="SNF2-like_sf"/>
</dbReference>
<dbReference type="VEuPathDB" id="FungiDB:VP01_2397g6"/>
<dbReference type="InterPro" id="IPR050628">
    <property type="entry name" value="SNF2_RAD54_helicase_TF"/>
</dbReference>
<keyword evidence="6" id="KW-1185">Reference proteome</keyword>
<proteinExistence type="predicted"/>
<dbReference type="STRING" id="27349.A0A0L6V7I0"/>
<dbReference type="GO" id="GO:0008094">
    <property type="term" value="F:ATP-dependent activity, acting on DNA"/>
    <property type="evidence" value="ECO:0007669"/>
    <property type="project" value="TreeGrafter"/>
</dbReference>
<evidence type="ECO:0000256" key="3">
    <source>
        <dbReference type="ARBA" id="ARBA00022840"/>
    </source>
</evidence>
<name>A0A0L6V7I0_9BASI</name>
<dbReference type="InterPro" id="IPR027417">
    <property type="entry name" value="P-loop_NTPase"/>
</dbReference>
<dbReference type="EMBL" id="LAVV01007277">
    <property type="protein sequence ID" value="KNZ56477.1"/>
    <property type="molecule type" value="Genomic_DNA"/>
</dbReference>
<dbReference type="OrthoDB" id="2505992at2759"/>
<dbReference type="GO" id="GO:0006281">
    <property type="term" value="P:DNA repair"/>
    <property type="evidence" value="ECO:0007669"/>
    <property type="project" value="TreeGrafter"/>
</dbReference>
<dbReference type="SUPFAM" id="SSF52540">
    <property type="entry name" value="P-loop containing nucleoside triphosphate hydrolases"/>
    <property type="match status" value="1"/>
</dbReference>
<evidence type="ECO:0000259" key="4">
    <source>
        <dbReference type="Pfam" id="PF00176"/>
    </source>
</evidence>
<evidence type="ECO:0000256" key="2">
    <source>
        <dbReference type="ARBA" id="ARBA00022801"/>
    </source>
</evidence>
<organism evidence="5 6">
    <name type="scientific">Puccinia sorghi</name>
    <dbReference type="NCBI Taxonomy" id="27349"/>
    <lineage>
        <taxon>Eukaryota</taxon>
        <taxon>Fungi</taxon>
        <taxon>Dikarya</taxon>
        <taxon>Basidiomycota</taxon>
        <taxon>Pucciniomycotina</taxon>
        <taxon>Pucciniomycetes</taxon>
        <taxon>Pucciniales</taxon>
        <taxon>Pucciniaceae</taxon>
        <taxon>Puccinia</taxon>
    </lineage>
</organism>
<dbReference type="Gene3D" id="3.40.50.10810">
    <property type="entry name" value="Tandem AAA-ATPase domain"/>
    <property type="match status" value="1"/>
</dbReference>
<dbReference type="AlphaFoldDB" id="A0A0L6V7I0"/>
<keyword evidence="2" id="KW-0378">Hydrolase</keyword>
<protein>
    <recommendedName>
        <fullName evidence="4">SNF2 N-terminal domain-containing protein</fullName>
    </recommendedName>
</protein>
<dbReference type="GO" id="GO:0005524">
    <property type="term" value="F:ATP binding"/>
    <property type="evidence" value="ECO:0007669"/>
    <property type="project" value="UniProtKB-KW"/>
</dbReference>
<comment type="caution">
    <text evidence="5">The sequence shown here is derived from an EMBL/GenBank/DDBJ whole genome shotgun (WGS) entry which is preliminary data.</text>
</comment>
<evidence type="ECO:0000313" key="5">
    <source>
        <dbReference type="EMBL" id="KNZ56477.1"/>
    </source>
</evidence>
<reference evidence="5 6" key="1">
    <citation type="submission" date="2015-08" db="EMBL/GenBank/DDBJ databases">
        <title>Next Generation Sequencing and Analysis of the Genome of Puccinia sorghi L Schw, the Causal Agent of Maize Common Rust.</title>
        <authorList>
            <person name="Rochi L."/>
            <person name="Burguener G."/>
            <person name="Darino M."/>
            <person name="Turjanski A."/>
            <person name="Kreff E."/>
            <person name="Dieguez M.J."/>
            <person name="Sacco F."/>
        </authorList>
    </citation>
    <scope>NUCLEOTIDE SEQUENCE [LARGE SCALE GENOMIC DNA]</scope>
    <source>
        <strain evidence="5 6">RO10H11247</strain>
    </source>
</reference>
<dbReference type="GO" id="GO:0016787">
    <property type="term" value="F:hydrolase activity"/>
    <property type="evidence" value="ECO:0007669"/>
    <property type="project" value="UniProtKB-KW"/>
</dbReference>
<evidence type="ECO:0000313" key="6">
    <source>
        <dbReference type="Proteomes" id="UP000037035"/>
    </source>
</evidence>
<dbReference type="InterPro" id="IPR000330">
    <property type="entry name" value="SNF2_N"/>
</dbReference>
<sequence length="294" mass="32526">MSASVLRKFLVGPIGTVSTEVDKFLARKAGDQIPSEMSIPRVIMNATLIASPTPTPTLMVMLTLFTAPGHSAELINLFGANSLHVKIFKGYCPEECWGIPHSLHFNVGKQLFPEKPIHGFKTTLLGHQKEALDFILELESPKSSTLSRFWNSSTSEWLKHVFDHLLNTGMKKGSVNNQNQGSILAYNMGLGKTLKSLVLIVASKNVAEVLAGTRSQNAKATLVICPLSTFSNWEADIHKHLDLNLANYAVYHGEERQNWLTQMLCTNDIVLVTYDTVASLYDMLCKNQNGFASY</sequence>